<dbReference type="Pfam" id="PF08428">
    <property type="entry name" value="Rib"/>
    <property type="match status" value="3"/>
</dbReference>
<name>A0AA87DUD3_9BACL</name>
<protein>
    <recommendedName>
        <fullName evidence="2">Rib domain-containing protein</fullName>
    </recommendedName>
</protein>
<feature type="domain" description="Rib" evidence="2">
    <location>
        <begin position="175"/>
        <end position="252"/>
    </location>
</feature>
<dbReference type="InterPro" id="IPR013783">
    <property type="entry name" value="Ig-like_fold"/>
</dbReference>
<proteinExistence type="predicted"/>
<reference evidence="3 4" key="1">
    <citation type="submission" date="2011-03" db="EMBL/GenBank/DDBJ databases">
        <title>The Genome Sequence of Gemella haemolysans M341.</title>
        <authorList>
            <consortium name="The Broad Institute Genome Sequencing Platform"/>
            <consortium name="The Broad Institute Genome Sequencing Center for Infectious Disease"/>
            <person name="Earl A."/>
            <person name="Ward D."/>
            <person name="Feldgarden M."/>
            <person name="Gevers D."/>
            <person name="Sibley C.D."/>
            <person name="Field T.R."/>
            <person name="Grinwis M."/>
            <person name="Eshaghurshan C.S."/>
            <person name="Surette M.G."/>
            <person name="Young S.K."/>
            <person name="Zeng Q."/>
            <person name="Gargeya S."/>
            <person name="Fitzgerald M."/>
            <person name="Haas B."/>
            <person name="Abouelleil A."/>
            <person name="Alvarado L."/>
            <person name="Arachchi H.M."/>
            <person name="Berlin A."/>
            <person name="Brown A."/>
            <person name="Chapman S.B."/>
            <person name="Chen Z."/>
            <person name="Dunbar C."/>
            <person name="Freedman E."/>
            <person name="Gearin G."/>
            <person name="Gellesch M."/>
            <person name="Goldberg J."/>
            <person name="Griggs A."/>
            <person name="Gujja S."/>
            <person name="Heilman E.R."/>
            <person name="Heiman D."/>
            <person name="Howarth C."/>
            <person name="Larson L."/>
            <person name="Lui A."/>
            <person name="MacDonald P.J.P."/>
            <person name="Mehta T."/>
            <person name="Montmayeur A."/>
            <person name="Murphy C."/>
            <person name="Neiman D."/>
            <person name="Pearson M."/>
            <person name="Priest M."/>
            <person name="Roberts A."/>
            <person name="Saif S."/>
            <person name="Shea T."/>
            <person name="Shenoy N."/>
            <person name="Sisk P."/>
            <person name="Stolte C."/>
            <person name="Sykes S."/>
            <person name="White J."/>
            <person name="Yandava C."/>
            <person name="Wortman J."/>
            <person name="Nusbaum C."/>
            <person name="Birren B."/>
        </authorList>
    </citation>
    <scope>NUCLEOTIDE SEQUENCE [LARGE SCALE GENOMIC DNA]</scope>
    <source>
        <strain evidence="3 4">M341</strain>
    </source>
</reference>
<evidence type="ECO:0000313" key="4">
    <source>
        <dbReference type="Proteomes" id="UP000004773"/>
    </source>
</evidence>
<gene>
    <name evidence="3" type="ORF">HMPREF0428_01922</name>
</gene>
<dbReference type="Gene3D" id="2.60.40.10">
    <property type="entry name" value="Immunoglobulins"/>
    <property type="match status" value="2"/>
</dbReference>
<dbReference type="RefSeq" id="WP_003148116.1">
    <property type="nucleotide sequence ID" value="NZ_GL883596.1"/>
</dbReference>
<feature type="domain" description="Rib" evidence="2">
    <location>
        <begin position="103"/>
        <end position="171"/>
    </location>
</feature>
<evidence type="ECO:0000259" key="2">
    <source>
        <dbReference type="Pfam" id="PF08428"/>
    </source>
</evidence>
<dbReference type="EMBL" id="ACRO01000059">
    <property type="protein sequence ID" value="EGF85837.1"/>
    <property type="molecule type" value="Genomic_DNA"/>
</dbReference>
<dbReference type="InterPro" id="IPR012706">
    <property type="entry name" value="Rib_alpha_Esp_rpt"/>
</dbReference>
<organism evidence="3 4">
    <name type="scientific">Gemella haemolysans M341</name>
    <dbReference type="NCBI Taxonomy" id="562981"/>
    <lineage>
        <taxon>Bacteria</taxon>
        <taxon>Bacillati</taxon>
        <taxon>Bacillota</taxon>
        <taxon>Bacilli</taxon>
        <taxon>Bacillales</taxon>
        <taxon>Gemellaceae</taxon>
        <taxon>Gemella</taxon>
    </lineage>
</organism>
<comment type="caution">
    <text evidence="3">The sequence shown here is derived from an EMBL/GenBank/DDBJ whole genome shotgun (WGS) entry which is preliminary data.</text>
</comment>
<evidence type="ECO:0000256" key="1">
    <source>
        <dbReference type="SAM" id="MobiDB-lite"/>
    </source>
</evidence>
<dbReference type="AlphaFoldDB" id="A0AA87DUD3"/>
<sequence length="440" mass="46991">QNWDLIALDRTLPPIKVISADNAGGTGIKSTTVTGLPDFLVYDNATKTIKFKNGVQEVTKLPAGQDSKIYNVNIQVTDNSNNSSQRTVAITVKSMTTKYSATANPQKQTVSYGETPNAGTSINKNELPEGTSYTWRTMPNTTTGPGQKAGVVIVTYPDGSTDLVDVTVDVRKLSEEHEPTATKIVKNQNGLVSNADLKAAVTISSNGNSKVRSVTPVGNISTTNAGPQTIKATVTYLDNTTDPVDIPLEVKDITAPTIQTPTDRQNWDLIALDRTLPPIKVISADNAGGTGIKSTTVTGLPDFLVYDNATKTIKFKNGVQEVTKLPAGQDSKIYNVNIQVTDNSNNSSQRTVAITVKSMTTKYSATANPQKQTVSYGETPNAGTSINKNELPEGTSYTWRTMPNTTTGPGQKAGVVIVTYPDGSTDLVDVTVDVRKLSEE</sequence>
<dbReference type="NCBIfam" id="TIGR02331">
    <property type="entry name" value="rib_alpha"/>
    <property type="match status" value="2"/>
</dbReference>
<feature type="region of interest" description="Disordered" evidence="1">
    <location>
        <begin position="108"/>
        <end position="130"/>
    </location>
</feature>
<accession>A0AA87DUD3</accession>
<feature type="compositionally biased region" description="Polar residues" evidence="1">
    <location>
        <begin position="108"/>
        <end position="124"/>
    </location>
</feature>
<dbReference type="InterPro" id="IPR059115">
    <property type="entry name" value="Rib"/>
</dbReference>
<feature type="non-terminal residue" evidence="3">
    <location>
        <position position="1"/>
    </location>
</feature>
<dbReference type="Pfam" id="PF05345">
    <property type="entry name" value="He_PIG"/>
    <property type="match status" value="2"/>
</dbReference>
<evidence type="ECO:0000313" key="3">
    <source>
        <dbReference type="EMBL" id="EGF85837.1"/>
    </source>
</evidence>
<feature type="domain" description="Rib" evidence="2">
    <location>
        <begin position="367"/>
        <end position="435"/>
    </location>
</feature>
<dbReference type="Proteomes" id="UP000004773">
    <property type="component" value="Unassembled WGS sequence"/>
</dbReference>
<feature type="non-terminal residue" evidence="3">
    <location>
        <position position="440"/>
    </location>
</feature>